<dbReference type="PANTHER" id="PTHR43818:SF11">
    <property type="entry name" value="BCDNA.GH03377"/>
    <property type="match status" value="1"/>
</dbReference>
<keyword evidence="1" id="KW-0560">Oxidoreductase</keyword>
<dbReference type="AlphaFoldDB" id="A0A3M0MAZ2"/>
<dbReference type="InterPro" id="IPR050463">
    <property type="entry name" value="Gfo/Idh/MocA_oxidrdct_glycsds"/>
</dbReference>
<dbReference type="InterPro" id="IPR036291">
    <property type="entry name" value="NAD(P)-bd_dom_sf"/>
</dbReference>
<dbReference type="EMBL" id="QOKZ01000004">
    <property type="protein sequence ID" value="RMC34779.1"/>
    <property type="molecule type" value="Genomic_DNA"/>
</dbReference>
<dbReference type="GO" id="GO:0016491">
    <property type="term" value="F:oxidoreductase activity"/>
    <property type="evidence" value="ECO:0007669"/>
    <property type="project" value="UniProtKB-KW"/>
</dbReference>
<feature type="domain" description="GFO/IDH/MocA-like oxidoreductase" evidence="4">
    <location>
        <begin position="129"/>
        <end position="264"/>
    </location>
</feature>
<dbReference type="Proteomes" id="UP000273516">
    <property type="component" value="Unassembled WGS sequence"/>
</dbReference>
<dbReference type="SUPFAM" id="SSF51735">
    <property type="entry name" value="NAD(P)-binding Rossmann-fold domains"/>
    <property type="match status" value="1"/>
</dbReference>
<dbReference type="Gene3D" id="3.30.360.10">
    <property type="entry name" value="Dihydrodipicolinate Reductase, domain 2"/>
    <property type="match status" value="1"/>
</dbReference>
<sequence>MTGLGIGIIGCGVISDIYMRNTAIFPHISLRAVADLVPEAAQAKADAYGVAAMTPAELLARDDIDIVLNLTIPAAHVEVGLAALDAGKHVYSEKPLAGSVREARQLVSAAAGKGLRLGCAPDTFLGGAHQTARALLDDGRIGRATAGTATLMLPGHERWHPNPDFYYAGPGAGPLFDMGPYYITAMLNLLGPVRRVSALASRGRDHRIIAQGPRAGESVPVETATHVAGIMEFANGTLVQIVTSFDVRAHRHSPLELYGTEGSLLIPDPNRFDGDVELFDGEWLTQDINHGHGDGNYRGLGLADMAVAITEGRPHRANGGLALHALDVIESLLSSANSGKTVTLSTSCERPEALTPSDRFGQIDISEAR</sequence>
<dbReference type="GO" id="GO:0000166">
    <property type="term" value="F:nucleotide binding"/>
    <property type="evidence" value="ECO:0007669"/>
    <property type="project" value="InterPro"/>
</dbReference>
<feature type="region of interest" description="Disordered" evidence="2">
    <location>
        <begin position="347"/>
        <end position="369"/>
    </location>
</feature>
<organism evidence="5 6">
    <name type="scientific">Paracoccus alkanivorans</name>
    <dbReference type="NCBI Taxonomy" id="2116655"/>
    <lineage>
        <taxon>Bacteria</taxon>
        <taxon>Pseudomonadati</taxon>
        <taxon>Pseudomonadota</taxon>
        <taxon>Alphaproteobacteria</taxon>
        <taxon>Rhodobacterales</taxon>
        <taxon>Paracoccaceae</taxon>
        <taxon>Paracoccus</taxon>
    </lineage>
</organism>
<dbReference type="Pfam" id="PF01408">
    <property type="entry name" value="GFO_IDH_MocA"/>
    <property type="match status" value="1"/>
</dbReference>
<keyword evidence="6" id="KW-1185">Reference proteome</keyword>
<evidence type="ECO:0000313" key="5">
    <source>
        <dbReference type="EMBL" id="RMC34779.1"/>
    </source>
</evidence>
<dbReference type="RefSeq" id="WP_122112556.1">
    <property type="nucleotide sequence ID" value="NZ_QOKZ01000004.1"/>
</dbReference>
<accession>A0A3M0MAZ2</accession>
<evidence type="ECO:0000259" key="4">
    <source>
        <dbReference type="Pfam" id="PF22725"/>
    </source>
</evidence>
<dbReference type="Gene3D" id="3.40.50.720">
    <property type="entry name" value="NAD(P)-binding Rossmann-like Domain"/>
    <property type="match status" value="1"/>
</dbReference>
<dbReference type="PANTHER" id="PTHR43818">
    <property type="entry name" value="BCDNA.GH03377"/>
    <property type="match status" value="1"/>
</dbReference>
<proteinExistence type="predicted"/>
<dbReference type="SUPFAM" id="SSF55347">
    <property type="entry name" value="Glyceraldehyde-3-phosphate dehydrogenase-like, C-terminal domain"/>
    <property type="match status" value="1"/>
</dbReference>
<dbReference type="InterPro" id="IPR000683">
    <property type="entry name" value="Gfo/Idh/MocA-like_OxRdtase_N"/>
</dbReference>
<feature type="domain" description="Gfo/Idh/MocA-like oxidoreductase N-terminal" evidence="3">
    <location>
        <begin position="5"/>
        <end position="117"/>
    </location>
</feature>
<evidence type="ECO:0000313" key="6">
    <source>
        <dbReference type="Proteomes" id="UP000273516"/>
    </source>
</evidence>
<evidence type="ECO:0000256" key="2">
    <source>
        <dbReference type="SAM" id="MobiDB-lite"/>
    </source>
</evidence>
<dbReference type="Pfam" id="PF22725">
    <property type="entry name" value="GFO_IDH_MocA_C3"/>
    <property type="match status" value="1"/>
</dbReference>
<comment type="caution">
    <text evidence="5">The sequence shown here is derived from an EMBL/GenBank/DDBJ whole genome shotgun (WGS) entry which is preliminary data.</text>
</comment>
<dbReference type="InterPro" id="IPR055170">
    <property type="entry name" value="GFO_IDH_MocA-like_dom"/>
</dbReference>
<name>A0A3M0MAZ2_9RHOB</name>
<protein>
    <submittedName>
        <fullName evidence="5">Gfo/Idh/MocA family oxidoreductase</fullName>
    </submittedName>
</protein>
<evidence type="ECO:0000259" key="3">
    <source>
        <dbReference type="Pfam" id="PF01408"/>
    </source>
</evidence>
<gene>
    <name evidence="5" type="ORF">C9E81_11815</name>
</gene>
<dbReference type="OrthoDB" id="9776544at2"/>
<evidence type="ECO:0000256" key="1">
    <source>
        <dbReference type="ARBA" id="ARBA00023002"/>
    </source>
</evidence>
<reference evidence="5 6" key="1">
    <citation type="submission" date="2018-07" db="EMBL/GenBank/DDBJ databases">
        <authorList>
            <person name="Zhang Y."/>
            <person name="Wang L."/>
            <person name="Ma S."/>
        </authorList>
    </citation>
    <scope>NUCLEOTIDE SEQUENCE [LARGE SCALE GENOMIC DNA]</scope>
    <source>
        <strain evidence="5 6">4-2</strain>
    </source>
</reference>